<evidence type="ECO:0000313" key="2">
    <source>
        <dbReference type="Proteomes" id="UP000652761"/>
    </source>
</evidence>
<reference evidence="1" key="1">
    <citation type="submission" date="2017-07" db="EMBL/GenBank/DDBJ databases">
        <title>Taro Niue Genome Assembly and Annotation.</title>
        <authorList>
            <person name="Atibalentja N."/>
            <person name="Keating K."/>
            <person name="Fields C.J."/>
        </authorList>
    </citation>
    <scope>NUCLEOTIDE SEQUENCE</scope>
    <source>
        <strain evidence="1">Niue_2</strain>
        <tissue evidence="1">Leaf</tissue>
    </source>
</reference>
<dbReference type="PANTHER" id="PTHR17985:SF8">
    <property type="entry name" value="TRANSPORT AND GOLGI ORGANIZATION PROTEIN 2 HOMOLOG"/>
    <property type="match status" value="1"/>
</dbReference>
<gene>
    <name evidence="1" type="ORF">Taro_031978</name>
</gene>
<accession>A0A843W2I0</accession>
<name>A0A843W2I0_COLES</name>
<keyword evidence="2" id="KW-1185">Reference proteome</keyword>
<dbReference type="EMBL" id="NMUH01002320">
    <property type="protein sequence ID" value="MQL99254.1"/>
    <property type="molecule type" value="Genomic_DNA"/>
</dbReference>
<evidence type="ECO:0000313" key="1">
    <source>
        <dbReference type="EMBL" id="MQL99254.1"/>
    </source>
</evidence>
<dbReference type="InterPro" id="IPR008551">
    <property type="entry name" value="TANGO2"/>
</dbReference>
<dbReference type="Pfam" id="PF05742">
    <property type="entry name" value="TANGO2"/>
    <property type="match status" value="1"/>
</dbReference>
<dbReference type="OrthoDB" id="191601at2759"/>
<dbReference type="Proteomes" id="UP000652761">
    <property type="component" value="Unassembled WGS sequence"/>
</dbReference>
<dbReference type="AlphaFoldDB" id="A0A843W2I0"/>
<dbReference type="PANTHER" id="PTHR17985">
    <property type="entry name" value="SER/THR-RICH PROTEIN T10 IN DGCR REGION"/>
    <property type="match status" value="1"/>
</dbReference>
<comment type="caution">
    <text evidence="1">The sequence shown here is derived from an EMBL/GenBank/DDBJ whole genome shotgun (WGS) entry which is preliminary data.</text>
</comment>
<sequence>MVQQLMRDTVKADRDCLPRTGCDPDLEMELSPVFVQVDTKKGRYGTRSTAVLSVKANGEVSFYEEYLEMGVWKEHMVQYQIGR</sequence>
<organism evidence="1 2">
    <name type="scientific">Colocasia esculenta</name>
    <name type="common">Wild taro</name>
    <name type="synonym">Arum esculentum</name>
    <dbReference type="NCBI Taxonomy" id="4460"/>
    <lineage>
        <taxon>Eukaryota</taxon>
        <taxon>Viridiplantae</taxon>
        <taxon>Streptophyta</taxon>
        <taxon>Embryophyta</taxon>
        <taxon>Tracheophyta</taxon>
        <taxon>Spermatophyta</taxon>
        <taxon>Magnoliopsida</taxon>
        <taxon>Liliopsida</taxon>
        <taxon>Araceae</taxon>
        <taxon>Aroideae</taxon>
        <taxon>Colocasieae</taxon>
        <taxon>Colocasia</taxon>
    </lineage>
</organism>
<proteinExistence type="predicted"/>
<protein>
    <submittedName>
        <fullName evidence="1">Uncharacterized protein</fullName>
    </submittedName>
</protein>